<name>A0A930DVG7_9FIRM</name>
<accession>A0A930DVG7</accession>
<dbReference type="AlphaFoldDB" id="A0A930DVG7"/>
<evidence type="ECO:0000313" key="2">
    <source>
        <dbReference type="Proteomes" id="UP000780721"/>
    </source>
</evidence>
<organism evidence="1 2">
    <name type="scientific">Oribacterium sinus</name>
    <dbReference type="NCBI Taxonomy" id="237576"/>
    <lineage>
        <taxon>Bacteria</taxon>
        <taxon>Bacillati</taxon>
        <taxon>Bacillota</taxon>
        <taxon>Clostridia</taxon>
        <taxon>Lachnospirales</taxon>
        <taxon>Lachnospiraceae</taxon>
        <taxon>Oribacterium</taxon>
    </lineage>
</organism>
<gene>
    <name evidence="1" type="ORF">HXM91_04425</name>
</gene>
<comment type="caution">
    <text evidence="1">The sequence shown here is derived from an EMBL/GenBank/DDBJ whole genome shotgun (WGS) entry which is preliminary data.</text>
</comment>
<reference evidence="1" key="1">
    <citation type="submission" date="2020-04" db="EMBL/GenBank/DDBJ databases">
        <title>Deep metagenomics examines the oral microbiome during advanced dental caries in children, revealing novel taxa and co-occurrences with host molecules.</title>
        <authorList>
            <person name="Baker J.L."/>
            <person name="Morton J.T."/>
            <person name="Dinis M."/>
            <person name="Alvarez R."/>
            <person name="Tran N.C."/>
            <person name="Knight R."/>
            <person name="Edlund A."/>
        </authorList>
    </citation>
    <scope>NUCLEOTIDE SEQUENCE</scope>
    <source>
        <strain evidence="1">JCVI_48_bin.5</strain>
    </source>
</reference>
<evidence type="ECO:0000313" key="1">
    <source>
        <dbReference type="EMBL" id="MBF1305084.1"/>
    </source>
</evidence>
<protein>
    <recommendedName>
        <fullName evidence="3">Tetratricopeptide repeat-containing protein</fullName>
    </recommendedName>
</protein>
<dbReference type="EMBL" id="JABZRB010000095">
    <property type="protein sequence ID" value="MBF1305084.1"/>
    <property type="molecule type" value="Genomic_DNA"/>
</dbReference>
<evidence type="ECO:0008006" key="3">
    <source>
        <dbReference type="Google" id="ProtNLM"/>
    </source>
</evidence>
<feature type="non-terminal residue" evidence="1">
    <location>
        <position position="1"/>
    </location>
</feature>
<dbReference type="SUPFAM" id="SSF48452">
    <property type="entry name" value="TPR-like"/>
    <property type="match status" value="1"/>
</dbReference>
<sequence length="191" mass="22435">ISVIINISYNFFYGRKINALMPLLAEAKYDEYLGKITAIRDKVKSKHLRAIAELNRTAALTGKKEYATAVEILRELEPRVKKMPSVEMVRRLNLCLNYFYLKDYEEAETLYKDSEALFGKYKENAFYKKNFTLLDLFMDLCCFGKKEGVAERIQEARKLCPEKQFQEDFAYLEEFLEEGKRNLQEDTKSDV</sequence>
<dbReference type="Proteomes" id="UP000780721">
    <property type="component" value="Unassembled WGS sequence"/>
</dbReference>
<proteinExistence type="predicted"/>
<dbReference type="InterPro" id="IPR011990">
    <property type="entry name" value="TPR-like_helical_dom_sf"/>
</dbReference>